<dbReference type="Proteomes" id="UP000488295">
    <property type="component" value="Unassembled WGS sequence"/>
</dbReference>
<name>A0A244CJZ1_LACJH</name>
<feature type="domain" description="N-acetyltransferase" evidence="3">
    <location>
        <begin position="3"/>
        <end position="166"/>
    </location>
</feature>
<evidence type="ECO:0000313" key="4">
    <source>
        <dbReference type="EMBL" id="MTE03219.1"/>
    </source>
</evidence>
<evidence type="ECO:0000259" key="3">
    <source>
        <dbReference type="PROSITE" id="PS51186"/>
    </source>
</evidence>
<evidence type="ECO:0000313" key="7">
    <source>
        <dbReference type="Proteomes" id="UP000488295"/>
    </source>
</evidence>
<dbReference type="PANTHER" id="PTHR10908:SF0">
    <property type="entry name" value="SEROTONIN N-ACETYLTRANSFERASE"/>
    <property type="match status" value="1"/>
</dbReference>
<dbReference type="EMBL" id="CP040854">
    <property type="protein sequence ID" value="QIA86961.1"/>
    <property type="molecule type" value="Genomic_DNA"/>
</dbReference>
<dbReference type="GeneID" id="83569707"/>
<evidence type="ECO:0000256" key="2">
    <source>
        <dbReference type="ARBA" id="ARBA00023315"/>
    </source>
</evidence>
<dbReference type="Proteomes" id="UP000464749">
    <property type="component" value="Chromosome"/>
</dbReference>
<dbReference type="InterPro" id="IPR000182">
    <property type="entry name" value="GNAT_dom"/>
</dbReference>
<dbReference type="CDD" id="cd04301">
    <property type="entry name" value="NAT_SF"/>
    <property type="match status" value="1"/>
</dbReference>
<dbReference type="RefSeq" id="WP_023599184.1">
    <property type="nucleotide sequence ID" value="NZ_CP029614.1"/>
</dbReference>
<proteinExistence type="predicted"/>
<evidence type="ECO:0000256" key="1">
    <source>
        <dbReference type="ARBA" id="ARBA00022679"/>
    </source>
</evidence>
<evidence type="ECO:0000313" key="5">
    <source>
        <dbReference type="EMBL" id="QIA86961.1"/>
    </source>
</evidence>
<dbReference type="PROSITE" id="PS51186">
    <property type="entry name" value="GNAT"/>
    <property type="match status" value="1"/>
</dbReference>
<evidence type="ECO:0000313" key="6">
    <source>
        <dbReference type="Proteomes" id="UP000464749"/>
    </source>
</evidence>
<reference evidence="5 6" key="1">
    <citation type="submission" date="2019-06" db="EMBL/GenBank/DDBJ databases">
        <title>Whole genome sequencing of Lactobacillus johnsonii strain G2A.</title>
        <authorList>
            <person name="Conlan S."/>
            <person name="Thomas P.J."/>
            <person name="Mullikin J."/>
            <person name="Singer J."/>
            <person name="Weaver C."/>
            <person name="Segre J.A."/>
        </authorList>
    </citation>
    <scope>NUCLEOTIDE SEQUENCE [LARGE SCALE GENOMIC DNA]</scope>
    <source>
        <strain evidence="5 6">G2A</strain>
    </source>
</reference>
<dbReference type="InterPro" id="IPR016181">
    <property type="entry name" value="Acyl_CoA_acyltransferase"/>
</dbReference>
<dbReference type="AlphaFoldDB" id="A0A244CJZ1"/>
<keyword evidence="2" id="KW-0012">Acyltransferase</keyword>
<protein>
    <submittedName>
        <fullName evidence="4">GNAT family N-acetyltransferase</fullName>
    </submittedName>
</protein>
<accession>A0A244CJZ1</accession>
<keyword evidence="1" id="KW-0808">Transferase</keyword>
<dbReference type="SUPFAM" id="SSF55729">
    <property type="entry name" value="Acyl-CoA N-acyltransferases (Nat)"/>
    <property type="match status" value="1"/>
</dbReference>
<dbReference type="InterPro" id="IPR051635">
    <property type="entry name" value="SNAT-like"/>
</dbReference>
<dbReference type="GO" id="GO:0008080">
    <property type="term" value="F:N-acetyltransferase activity"/>
    <property type="evidence" value="ECO:0007669"/>
    <property type="project" value="UniProtKB-ARBA"/>
</dbReference>
<dbReference type="EMBL" id="WKKC01000013">
    <property type="protein sequence ID" value="MTE03219.1"/>
    <property type="molecule type" value="Genomic_DNA"/>
</dbReference>
<dbReference type="Gene3D" id="3.40.630.30">
    <property type="match status" value="1"/>
</dbReference>
<dbReference type="Pfam" id="PF00583">
    <property type="entry name" value="Acetyltransf_1"/>
    <property type="match status" value="1"/>
</dbReference>
<reference evidence="4 7" key="2">
    <citation type="submission" date="2019-11" db="EMBL/GenBank/DDBJ databases">
        <title>Gastrointestinal microbiota of Peromyscus leucopus.</title>
        <authorList>
            <person name="Milovic A."/>
            <person name="Bassam K."/>
            <person name="Barbour A.G."/>
        </authorList>
    </citation>
    <scope>NUCLEOTIDE SEQUENCE [LARGE SCALE GENOMIC DNA]</scope>
    <source>
        <strain evidence="4 7">LL8</strain>
    </source>
</reference>
<gene>
    <name evidence="5" type="ORF">FEE39_00880</name>
    <name evidence="4" type="ORF">GJU95_05465</name>
</gene>
<dbReference type="PANTHER" id="PTHR10908">
    <property type="entry name" value="SEROTONIN N-ACETYLTRANSFERASE"/>
    <property type="match status" value="1"/>
</dbReference>
<organism evidence="4 7">
    <name type="scientific">Lactobacillus johnsonii</name>
    <dbReference type="NCBI Taxonomy" id="33959"/>
    <lineage>
        <taxon>Bacteria</taxon>
        <taxon>Bacillati</taxon>
        <taxon>Bacillota</taxon>
        <taxon>Bacilli</taxon>
        <taxon>Lactobacillales</taxon>
        <taxon>Lactobacillaceae</taxon>
        <taxon>Lactobacillus</taxon>
    </lineage>
</organism>
<sequence length="167" mass="19218">MTLNIRTVKMDDLDAIVELESSAFHMSEEMTRKDMIGRIENYPDTFLVAEVDGKVVGHVFGPVSKDRYIKDELYFKNQPNNIQYPYQTILSLATRKEYRKHGIASALIEELCKIAQAQDRSTVTLTCLPKLFHFYETRGFVNEGKTSDDIPDPENVSSYNMVKELKK</sequence>